<feature type="region of interest" description="Disordered" evidence="3">
    <location>
        <begin position="462"/>
        <end position="490"/>
    </location>
</feature>
<feature type="compositionally biased region" description="Low complexity" evidence="3">
    <location>
        <begin position="505"/>
        <end position="524"/>
    </location>
</feature>
<keyword evidence="4" id="KW-0472">Membrane</keyword>
<feature type="domain" description="Leucine-rich repeat-containing protein 37 N-terminal" evidence="6">
    <location>
        <begin position="316"/>
        <end position="384"/>
    </location>
</feature>
<dbReference type="Pfam" id="PF14914">
    <property type="entry name" value="LRRC37AB_C"/>
    <property type="match status" value="1"/>
</dbReference>
<dbReference type="SUPFAM" id="SSF52058">
    <property type="entry name" value="L domain-like"/>
    <property type="match status" value="1"/>
</dbReference>
<dbReference type="Pfam" id="PF13855">
    <property type="entry name" value="LRR_8"/>
    <property type="match status" value="1"/>
</dbReference>
<evidence type="ECO:0008006" key="9">
    <source>
        <dbReference type="Google" id="ProtNLM"/>
    </source>
</evidence>
<feature type="compositionally biased region" description="Polar residues" evidence="3">
    <location>
        <begin position="535"/>
        <end position="559"/>
    </location>
</feature>
<evidence type="ECO:0000256" key="4">
    <source>
        <dbReference type="SAM" id="Phobius"/>
    </source>
</evidence>
<dbReference type="InterPro" id="IPR015753">
    <property type="entry name" value="LRRC37"/>
</dbReference>
<feature type="region of interest" description="Disordered" evidence="3">
    <location>
        <begin position="505"/>
        <end position="595"/>
    </location>
</feature>
<accession>A0A2K6B6E0</accession>
<proteinExistence type="predicted"/>
<dbReference type="AlphaFoldDB" id="A0A2K6B6E0"/>
<name>A0A2K6B6E0_MACNE</name>
<feature type="compositionally biased region" description="Low complexity" evidence="3">
    <location>
        <begin position="401"/>
        <end position="411"/>
    </location>
</feature>
<feature type="region of interest" description="Disordered" evidence="3">
    <location>
        <begin position="370"/>
        <end position="435"/>
    </location>
</feature>
<evidence type="ECO:0000313" key="7">
    <source>
        <dbReference type="Ensembl" id="ENSMNEP00000006979.1"/>
    </source>
</evidence>
<dbReference type="InterPro" id="IPR032675">
    <property type="entry name" value="LRR_dom_sf"/>
</dbReference>
<sequence length="1048" mass="116561">MGHEHLRVARMTPAQCAALACVMFWLRFWGPWPLLTWQLLCLLVKETQPLEWVKDPLQLTSNPLGPPEPRSSRSSHLPWESPHAPTPPADLGDFDYLGPSASSQVSALPQESTENLVPFLDTDSAEELPLGPEQFSAAHQDLNDKLTPEERLPEVVPLLDGDQNQTVVQLPRLKSKVPTADLDRAAGHQADEILVPLDSKISKPTTFIVSPKNLKKDLAERWSLAEIVGIPHRLSKPQREKQTLQDEYSSMDTLYPGSLPPELRVNSDEPPGPPERVGLSQFHLEPETQNPETLEGIQSSLLRQEAPGQLPQLPEEEEPSSTQQEAPALPPASSMESLTLPNREVTVQPPGEDQAHYNLPSITVKPADVEVPMTPEADNETESSEVQQESPGQPPEEVEPSVEPSTALTTTAPPPEHPEVTLPPSDKGQAQHSYLTQATVQSLDLGFIITVEPTKEVELSTALTTTAPPPEHPEVTLPPSDKGQAQHSHLTQVTVQPLALELTITTEPTTEVKPSPTTEETSTQPPDPGLAVTPEPTTETGHSTALETTTAPRPDQVQTLRRKLTEVRDPHTELEPTQDSLVQPESHALTASEEQKASTSTNICELCTCGDKTLSCIDLSPKQRLRQVPVPEPNTYNGTFTILNFQGNYISYIDGNVWKAYIWTEKLILNENYLTELHKDSFEGLLSLQYLDLSCNKIQSIERRTFEPLPFLQFINLGCNLLTELSFGTFQAWHGMQFLHKLILNRNPLTAVEDPYLFELPALKYLDMGTTQVPLATLKNILTMTVELEKLILPSRMACCLCQFKNSIEAVCKTVKLHCNSACLTNTIHCPEELSVGNPEGAFMKVLQARKKHTSTELTIEPEVPSDRSGINLSGFGSDQFEIQLTEQLRSLIPSEDVRRFISHVIWTLKTDCSDTRVQLTCAKLISRTGLLMKLLSEQQEVKASKAEWDTEQWKTENYINESMEAQSEQKEQRLSELTKEVPGYGYNNKLILAICVTVTLIILITIFCLIEVRTIINSARMTELWKNQGSVEQHTIPVFKKVISSGR</sequence>
<feature type="transmembrane region" description="Helical" evidence="4">
    <location>
        <begin position="991"/>
        <end position="1013"/>
    </location>
</feature>
<feature type="region of interest" description="Disordered" evidence="3">
    <location>
        <begin position="308"/>
        <end position="337"/>
    </location>
</feature>
<evidence type="ECO:0000256" key="2">
    <source>
        <dbReference type="ARBA" id="ARBA00022737"/>
    </source>
</evidence>
<evidence type="ECO:0000259" key="5">
    <source>
        <dbReference type="Pfam" id="PF14914"/>
    </source>
</evidence>
<keyword evidence="1" id="KW-0433">Leucine-rich repeat</keyword>
<dbReference type="PANTHER" id="PTHR23045:SF19">
    <property type="entry name" value="LEUCINE-RICH REPEAT-CONTAINING PROTEIN 37A-RELATED"/>
    <property type="match status" value="1"/>
</dbReference>
<keyword evidence="8" id="KW-1185">Reference proteome</keyword>
<evidence type="ECO:0000313" key="8">
    <source>
        <dbReference type="Proteomes" id="UP000233120"/>
    </source>
</evidence>
<evidence type="ECO:0000259" key="6">
    <source>
        <dbReference type="Pfam" id="PF15779"/>
    </source>
</evidence>
<keyword evidence="4" id="KW-0812">Transmembrane</keyword>
<dbReference type="InterPro" id="IPR032754">
    <property type="entry name" value="LRRC37_N"/>
</dbReference>
<dbReference type="InterPro" id="IPR029423">
    <property type="entry name" value="LRRC37AB_C"/>
</dbReference>
<keyword evidence="4" id="KW-1133">Transmembrane helix</keyword>
<evidence type="ECO:0000256" key="3">
    <source>
        <dbReference type="SAM" id="MobiDB-lite"/>
    </source>
</evidence>
<dbReference type="Bgee" id="ENSMNEG00000028039">
    <property type="expression patterns" value="Expressed in cerebellum and 12 other cell types or tissues"/>
</dbReference>
<dbReference type="PANTHER" id="PTHR23045">
    <property type="entry name" value="LEUCINE-RICH REPEAT-CONTAINING PROTEIN 37A"/>
    <property type="match status" value="1"/>
</dbReference>
<feature type="region of interest" description="Disordered" evidence="3">
    <location>
        <begin position="251"/>
        <end position="279"/>
    </location>
</feature>
<dbReference type="PROSITE" id="PS51257">
    <property type="entry name" value="PROKAR_LIPOPROTEIN"/>
    <property type="match status" value="1"/>
</dbReference>
<feature type="domain" description="LRRC37A/B like protein 1 C-terminal" evidence="5">
    <location>
        <begin position="878"/>
        <end position="1015"/>
    </location>
</feature>
<dbReference type="SMART" id="SM00369">
    <property type="entry name" value="LRR_TYP"/>
    <property type="match status" value="4"/>
</dbReference>
<dbReference type="Pfam" id="PF15779">
    <property type="entry name" value="LRRC37"/>
    <property type="match status" value="2"/>
</dbReference>
<dbReference type="PROSITE" id="PS51450">
    <property type="entry name" value="LRR"/>
    <property type="match status" value="1"/>
</dbReference>
<dbReference type="Ensembl" id="ENSMNET00000031115.1">
    <property type="protein sequence ID" value="ENSMNEP00000006979.1"/>
    <property type="gene ID" value="ENSMNEG00000028039.1"/>
</dbReference>
<keyword evidence="2" id="KW-0677">Repeat</keyword>
<protein>
    <recommendedName>
        <fullName evidence="9">LRRC37A/B like protein 1 C-terminal domain-containing protein</fullName>
    </recommendedName>
</protein>
<dbReference type="Proteomes" id="UP000233120">
    <property type="component" value="Unassembled WGS sequence"/>
</dbReference>
<dbReference type="GeneTree" id="ENSGT00530000063282"/>
<dbReference type="InterPro" id="IPR003591">
    <property type="entry name" value="Leu-rich_rpt_typical-subtyp"/>
</dbReference>
<feature type="compositionally biased region" description="Basic and acidic residues" evidence="3">
    <location>
        <begin position="563"/>
        <end position="574"/>
    </location>
</feature>
<dbReference type="Gene3D" id="3.80.10.10">
    <property type="entry name" value="Ribonuclease Inhibitor"/>
    <property type="match status" value="1"/>
</dbReference>
<evidence type="ECO:0000256" key="1">
    <source>
        <dbReference type="ARBA" id="ARBA00022614"/>
    </source>
</evidence>
<feature type="region of interest" description="Disordered" evidence="3">
    <location>
        <begin position="58"/>
        <end position="96"/>
    </location>
</feature>
<organism evidence="7 8">
    <name type="scientific">Macaca nemestrina</name>
    <name type="common">Pig-tailed macaque</name>
    <dbReference type="NCBI Taxonomy" id="9545"/>
    <lineage>
        <taxon>Eukaryota</taxon>
        <taxon>Metazoa</taxon>
        <taxon>Chordata</taxon>
        <taxon>Craniata</taxon>
        <taxon>Vertebrata</taxon>
        <taxon>Euteleostomi</taxon>
        <taxon>Mammalia</taxon>
        <taxon>Eutheria</taxon>
        <taxon>Euarchontoglires</taxon>
        <taxon>Primates</taxon>
        <taxon>Haplorrhini</taxon>
        <taxon>Catarrhini</taxon>
        <taxon>Cercopithecidae</taxon>
        <taxon>Cercopithecinae</taxon>
        <taxon>Macaca</taxon>
    </lineage>
</organism>
<dbReference type="InterPro" id="IPR001611">
    <property type="entry name" value="Leu-rich_rpt"/>
</dbReference>
<reference evidence="7" key="2">
    <citation type="submission" date="2025-09" db="UniProtKB">
        <authorList>
            <consortium name="Ensembl"/>
        </authorList>
    </citation>
    <scope>IDENTIFICATION</scope>
</reference>
<reference evidence="7" key="1">
    <citation type="submission" date="2025-08" db="UniProtKB">
        <authorList>
            <consortium name="Ensembl"/>
        </authorList>
    </citation>
    <scope>IDENTIFICATION</scope>
</reference>
<feature type="domain" description="Leucine-rich repeat-containing protein 37 N-terminal" evidence="6">
    <location>
        <begin position="466"/>
        <end position="516"/>
    </location>
</feature>